<gene>
    <name evidence="7" type="ORF">PaG_00002</name>
</gene>
<feature type="region of interest" description="Disordered" evidence="4">
    <location>
        <begin position="75"/>
        <end position="129"/>
    </location>
</feature>
<dbReference type="Proteomes" id="UP000019462">
    <property type="component" value="Unassembled WGS sequence"/>
</dbReference>
<keyword evidence="3" id="KW-0560">Oxidoreductase</keyword>
<evidence type="ECO:0000256" key="4">
    <source>
        <dbReference type="SAM" id="MobiDB-lite"/>
    </source>
</evidence>
<evidence type="ECO:0000256" key="1">
    <source>
        <dbReference type="ARBA" id="ARBA00007905"/>
    </source>
</evidence>
<reference evidence="7 8" key="1">
    <citation type="journal article" date="2014" name="Genome Announc.">
        <title>Genome sequence of the basidiomycetous fungus Pseudozyma aphidis DSM70725, an efficient producer of biosurfactant mannosylerythritol lipids.</title>
        <authorList>
            <person name="Lorenz S."/>
            <person name="Guenther M."/>
            <person name="Grumaz C."/>
            <person name="Rupp S."/>
            <person name="Zibek S."/>
            <person name="Sohn K."/>
        </authorList>
    </citation>
    <scope>NUCLEOTIDE SEQUENCE [LARGE SCALE GENOMIC DNA]</scope>
    <source>
        <strain evidence="8">ATCC 32657 / CBS 517.83 / DSM 70725 / JCM 10318 / NBRC 10182 / NRRL Y-7954 / St-0401</strain>
    </source>
</reference>
<feature type="signal peptide" evidence="5">
    <location>
        <begin position="1"/>
        <end position="21"/>
    </location>
</feature>
<evidence type="ECO:0000259" key="6">
    <source>
        <dbReference type="Pfam" id="PF00248"/>
    </source>
</evidence>
<evidence type="ECO:0000313" key="8">
    <source>
        <dbReference type="Proteomes" id="UP000019462"/>
    </source>
</evidence>
<evidence type="ECO:0000256" key="3">
    <source>
        <dbReference type="ARBA" id="ARBA00023002"/>
    </source>
</evidence>
<evidence type="ECO:0000256" key="5">
    <source>
        <dbReference type="SAM" id="SignalP"/>
    </source>
</evidence>
<dbReference type="FunFam" id="3.20.20.100:FF:000052">
    <property type="entry name" value="2,5-diketo-D-gluconic acid reductase A"/>
    <property type="match status" value="1"/>
</dbReference>
<feature type="region of interest" description="Disordered" evidence="4">
    <location>
        <begin position="631"/>
        <end position="676"/>
    </location>
</feature>
<dbReference type="OrthoDB" id="416253at2759"/>
<feature type="chain" id="PRO_5004834587" description="NADP-dependent oxidoreductase domain-containing protein" evidence="5">
    <location>
        <begin position="22"/>
        <end position="676"/>
    </location>
</feature>
<feature type="domain" description="NADP-dependent oxidoreductase" evidence="6">
    <location>
        <begin position="391"/>
        <end position="631"/>
    </location>
</feature>
<dbReference type="PROSITE" id="PS00063">
    <property type="entry name" value="ALDOKETO_REDUCTASE_3"/>
    <property type="match status" value="1"/>
</dbReference>
<evidence type="ECO:0000256" key="2">
    <source>
        <dbReference type="ARBA" id="ARBA00022857"/>
    </source>
</evidence>
<dbReference type="PANTHER" id="PTHR43827">
    <property type="entry name" value="2,5-DIKETO-D-GLUCONIC ACID REDUCTASE"/>
    <property type="match status" value="1"/>
</dbReference>
<keyword evidence="2" id="KW-0521">NADP</keyword>
<dbReference type="PROSITE" id="PS00062">
    <property type="entry name" value="ALDOKETO_REDUCTASE_2"/>
    <property type="match status" value="1"/>
</dbReference>
<keyword evidence="5" id="KW-0732">Signal</keyword>
<sequence>MHDRGTLFWRLVLLAWGEAKAKRQSLVMPQKLEVRDARCKMHDAGGRSVTIEEGALAPGQLRRSEILRGALQVGGCQAPTRAQREQQPSQPQPNHGNALVPTPRTSAAMDRSDNAKQISRADRQLSMHPRLRLRGGRSGSCFHFAPVGNGGGGQAKIELMYNTVTVSSSVRDASSGPTPLHPKIRVLVLPEWLERAPSHKTCSAGMHAFEVDARSMLDDRIQLAHPLQIRLSGCKGLVRISSRIDAMRRRHHQLHARWDLRPAAASVAAASVVVATSVCRPVPRPTQAQLQSAASHSIGAAALRCLARLDEIVLPLRAPQQPRREPAPPPFVLTPSLFHPSLPFVSKTNLLLPIMSKVTASGIIAGNISTQRVKLNNGVEIPQVALGVYKAPNDGSTENACKWAFDAGYRHIDSAARYMNEESVGRALAEWTQANNVPRSEIFITSKLWDADHDKAAAAIEDSLKKLQVEYMDMYLMHSPGTMGPEKRLEAWKALEEAVDAGKIKTIGVSNFDVEELDHLLANCRIKPAVNQIESHPFFAHEELREACIERGIHIQAYSPMAQGQALDRPEIKAIATKHGKTPAQILLKWGLAHGNIILPKSLTKHRIESNAQLFDFQLDNDDMDALDGLDEGLKVGKLGPPGTSQPASPGGTRPGSRRSSGSGGLSGNKLQMSSS</sequence>
<dbReference type="AlphaFoldDB" id="W3VUX2"/>
<dbReference type="PROSITE" id="PS00798">
    <property type="entry name" value="ALDOKETO_REDUCTASE_1"/>
    <property type="match status" value="1"/>
</dbReference>
<protein>
    <recommendedName>
        <fullName evidence="6">NADP-dependent oxidoreductase domain-containing protein</fullName>
    </recommendedName>
</protein>
<dbReference type="SUPFAM" id="SSF51430">
    <property type="entry name" value="NAD(P)-linked oxidoreductase"/>
    <property type="match status" value="1"/>
</dbReference>
<organism evidence="7 8">
    <name type="scientific">Moesziomyces aphidis</name>
    <name type="common">Pseudozyma aphidis</name>
    <dbReference type="NCBI Taxonomy" id="84754"/>
    <lineage>
        <taxon>Eukaryota</taxon>
        <taxon>Fungi</taxon>
        <taxon>Dikarya</taxon>
        <taxon>Basidiomycota</taxon>
        <taxon>Ustilaginomycotina</taxon>
        <taxon>Ustilaginomycetes</taxon>
        <taxon>Ustilaginales</taxon>
        <taxon>Ustilaginaceae</taxon>
        <taxon>Moesziomyces</taxon>
    </lineage>
</organism>
<feature type="compositionally biased region" description="Basic and acidic residues" evidence="4">
    <location>
        <begin position="110"/>
        <end position="125"/>
    </location>
</feature>
<dbReference type="HOGENOM" id="CLU_406589_0_0_1"/>
<dbReference type="PRINTS" id="PR00069">
    <property type="entry name" value="ALDKETRDTASE"/>
</dbReference>
<comment type="similarity">
    <text evidence="1">Belongs to the aldo/keto reductase family.</text>
</comment>
<evidence type="ECO:0000313" key="7">
    <source>
        <dbReference type="EMBL" id="ETS65280.1"/>
    </source>
</evidence>
<comment type="caution">
    <text evidence="7">The sequence shown here is derived from an EMBL/GenBank/DDBJ whole genome shotgun (WGS) entry which is preliminary data.</text>
</comment>
<dbReference type="CDD" id="cd19071">
    <property type="entry name" value="AKR_AKR1-5-like"/>
    <property type="match status" value="1"/>
</dbReference>
<dbReference type="Pfam" id="PF00248">
    <property type="entry name" value="Aldo_ket_red"/>
    <property type="match status" value="1"/>
</dbReference>
<dbReference type="InterPro" id="IPR020471">
    <property type="entry name" value="AKR"/>
</dbReference>
<dbReference type="GO" id="GO:0016616">
    <property type="term" value="F:oxidoreductase activity, acting on the CH-OH group of donors, NAD or NADP as acceptor"/>
    <property type="evidence" value="ECO:0007669"/>
    <property type="project" value="UniProtKB-ARBA"/>
</dbReference>
<feature type="compositionally biased region" description="Polar residues" evidence="4">
    <location>
        <begin position="85"/>
        <end position="95"/>
    </location>
</feature>
<dbReference type="InterPro" id="IPR018170">
    <property type="entry name" value="Aldo/ket_reductase_CS"/>
</dbReference>
<dbReference type="PANTHER" id="PTHR43827:SF3">
    <property type="entry name" value="NADP-DEPENDENT OXIDOREDUCTASE DOMAIN-CONTAINING PROTEIN"/>
    <property type="match status" value="1"/>
</dbReference>
<name>W3VUX2_MOEAP</name>
<keyword evidence="8" id="KW-1185">Reference proteome</keyword>
<dbReference type="InterPro" id="IPR023210">
    <property type="entry name" value="NADP_OxRdtase_dom"/>
</dbReference>
<accession>W3VUX2</accession>
<dbReference type="EMBL" id="AWNI01000001">
    <property type="protein sequence ID" value="ETS65280.1"/>
    <property type="molecule type" value="Genomic_DNA"/>
</dbReference>
<dbReference type="InterPro" id="IPR036812">
    <property type="entry name" value="NAD(P)_OxRdtase_dom_sf"/>
</dbReference>
<proteinExistence type="inferred from homology"/>
<dbReference type="Gene3D" id="3.20.20.100">
    <property type="entry name" value="NADP-dependent oxidoreductase domain"/>
    <property type="match status" value="1"/>
</dbReference>